<accession>A0A0E9R376</accession>
<reference evidence="1" key="1">
    <citation type="submission" date="2014-11" db="EMBL/GenBank/DDBJ databases">
        <authorList>
            <person name="Amaro Gonzalez C."/>
        </authorList>
    </citation>
    <scope>NUCLEOTIDE SEQUENCE</scope>
</reference>
<proteinExistence type="predicted"/>
<dbReference type="AlphaFoldDB" id="A0A0E9R376"/>
<dbReference type="EMBL" id="GBXM01084956">
    <property type="protein sequence ID" value="JAH23621.1"/>
    <property type="molecule type" value="Transcribed_RNA"/>
</dbReference>
<reference evidence="1" key="2">
    <citation type="journal article" date="2015" name="Fish Shellfish Immunol.">
        <title>Early steps in the European eel (Anguilla anguilla)-Vibrio vulnificus interaction in the gills: Role of the RtxA13 toxin.</title>
        <authorList>
            <person name="Callol A."/>
            <person name="Pajuelo D."/>
            <person name="Ebbesson L."/>
            <person name="Teles M."/>
            <person name="MacKenzie S."/>
            <person name="Amaro C."/>
        </authorList>
    </citation>
    <scope>NUCLEOTIDE SEQUENCE</scope>
</reference>
<organism evidence="1">
    <name type="scientific">Anguilla anguilla</name>
    <name type="common">European freshwater eel</name>
    <name type="synonym">Muraena anguilla</name>
    <dbReference type="NCBI Taxonomy" id="7936"/>
    <lineage>
        <taxon>Eukaryota</taxon>
        <taxon>Metazoa</taxon>
        <taxon>Chordata</taxon>
        <taxon>Craniata</taxon>
        <taxon>Vertebrata</taxon>
        <taxon>Euteleostomi</taxon>
        <taxon>Actinopterygii</taxon>
        <taxon>Neopterygii</taxon>
        <taxon>Teleostei</taxon>
        <taxon>Anguilliformes</taxon>
        <taxon>Anguillidae</taxon>
        <taxon>Anguilla</taxon>
    </lineage>
</organism>
<name>A0A0E9R376_ANGAN</name>
<sequence>MAPVLPVCVCAGRLSITVPYFNVGILSSRCEKRLPTPELSLQCTLG</sequence>
<protein>
    <submittedName>
        <fullName evidence="1">Uncharacterized protein</fullName>
    </submittedName>
</protein>
<evidence type="ECO:0000313" key="1">
    <source>
        <dbReference type="EMBL" id="JAH23621.1"/>
    </source>
</evidence>